<dbReference type="SMART" id="SM00354">
    <property type="entry name" value="HTH_LACI"/>
    <property type="match status" value="1"/>
</dbReference>
<dbReference type="Gene3D" id="3.40.50.2300">
    <property type="match status" value="2"/>
</dbReference>
<dbReference type="KEGG" id="cthd:CDO33_10395"/>
<dbReference type="Gene3D" id="1.10.260.40">
    <property type="entry name" value="lambda repressor-like DNA-binding domains"/>
    <property type="match status" value="1"/>
</dbReference>
<comment type="caution">
    <text evidence="6">The sequence shown here is derived from an EMBL/GenBank/DDBJ whole genome shotgun (WGS) entry which is preliminary data.</text>
</comment>
<dbReference type="PANTHER" id="PTHR30146:SF24">
    <property type="entry name" value="XYLOSE OPERON REGULATORY PROTEIN"/>
    <property type="match status" value="1"/>
</dbReference>
<dbReference type="GO" id="GO:0000976">
    <property type="term" value="F:transcription cis-regulatory region binding"/>
    <property type="evidence" value="ECO:0007669"/>
    <property type="project" value="TreeGrafter"/>
</dbReference>
<proteinExistence type="predicted"/>
<dbReference type="PROSITE" id="PS50932">
    <property type="entry name" value="HTH_LACI_2"/>
    <property type="match status" value="1"/>
</dbReference>
<evidence type="ECO:0000256" key="3">
    <source>
        <dbReference type="ARBA" id="ARBA00023163"/>
    </source>
</evidence>
<keyword evidence="3" id="KW-0804">Transcription</keyword>
<reference evidence="6 7" key="1">
    <citation type="submission" date="2017-06" db="EMBL/GenBank/DDBJ databases">
        <title>Investigating the central metabolism of Clostridium thermosuccinogenes.</title>
        <authorList>
            <person name="Koendjbiharie J.G."/>
            <person name="van Kranenburg R."/>
        </authorList>
    </citation>
    <scope>NUCLEOTIDE SEQUENCE [LARGE SCALE GENOMIC DNA]</scope>
    <source>
        <strain evidence="6 7">DSM 5806</strain>
    </source>
</reference>
<feature type="domain" description="HTH cro/C1-type" evidence="5">
    <location>
        <begin position="3"/>
        <end position="47"/>
    </location>
</feature>
<protein>
    <submittedName>
        <fullName evidence="6">Uncharacterized protein</fullName>
    </submittedName>
</protein>
<evidence type="ECO:0000256" key="2">
    <source>
        <dbReference type="ARBA" id="ARBA00023125"/>
    </source>
</evidence>
<dbReference type="EMBL" id="NIOJ01000061">
    <property type="protein sequence ID" value="PNT95683.1"/>
    <property type="molecule type" value="Genomic_DNA"/>
</dbReference>
<dbReference type="PRINTS" id="PR00036">
    <property type="entry name" value="HTHLACI"/>
</dbReference>
<dbReference type="SUPFAM" id="SSF47413">
    <property type="entry name" value="lambda repressor-like DNA-binding domains"/>
    <property type="match status" value="1"/>
</dbReference>
<dbReference type="Proteomes" id="UP000236151">
    <property type="component" value="Unassembled WGS sequence"/>
</dbReference>
<evidence type="ECO:0000259" key="4">
    <source>
        <dbReference type="PROSITE" id="PS50932"/>
    </source>
</evidence>
<dbReference type="CDD" id="cd06267">
    <property type="entry name" value="PBP1_LacI_sugar_binding-like"/>
    <property type="match status" value="1"/>
</dbReference>
<keyword evidence="1" id="KW-0805">Transcription regulation</keyword>
<dbReference type="PROSITE" id="PS50943">
    <property type="entry name" value="HTH_CROC1"/>
    <property type="match status" value="1"/>
</dbReference>
<dbReference type="GO" id="GO:0003700">
    <property type="term" value="F:DNA-binding transcription factor activity"/>
    <property type="evidence" value="ECO:0007669"/>
    <property type="project" value="TreeGrafter"/>
</dbReference>
<evidence type="ECO:0000256" key="1">
    <source>
        <dbReference type="ARBA" id="ARBA00023015"/>
    </source>
</evidence>
<keyword evidence="7" id="KW-1185">Reference proteome</keyword>
<dbReference type="InterPro" id="IPR001387">
    <property type="entry name" value="Cro/C1-type_HTH"/>
</dbReference>
<dbReference type="Pfam" id="PF13377">
    <property type="entry name" value="Peripla_BP_3"/>
    <property type="match status" value="1"/>
</dbReference>
<keyword evidence="2" id="KW-0238">DNA-binding</keyword>
<dbReference type="PROSITE" id="PS00356">
    <property type="entry name" value="HTH_LACI_1"/>
    <property type="match status" value="1"/>
</dbReference>
<dbReference type="InterPro" id="IPR010982">
    <property type="entry name" value="Lambda_DNA-bd_dom_sf"/>
</dbReference>
<gene>
    <name evidence="6" type="ORF">CDQ84_16595</name>
</gene>
<feature type="domain" description="HTH lacI-type" evidence="4">
    <location>
        <begin position="2"/>
        <end position="57"/>
    </location>
</feature>
<dbReference type="RefSeq" id="WP_103082859.1">
    <property type="nucleotide sequence ID" value="NZ_CP021850.1"/>
</dbReference>
<dbReference type="Pfam" id="PF00356">
    <property type="entry name" value="LacI"/>
    <property type="match status" value="1"/>
</dbReference>
<evidence type="ECO:0000259" key="5">
    <source>
        <dbReference type="PROSITE" id="PS50943"/>
    </source>
</evidence>
<dbReference type="InterPro" id="IPR046335">
    <property type="entry name" value="LacI/GalR-like_sensor"/>
</dbReference>
<dbReference type="OrthoDB" id="9796186at2"/>
<dbReference type="CDD" id="cd01392">
    <property type="entry name" value="HTH_LacI"/>
    <property type="match status" value="1"/>
</dbReference>
<evidence type="ECO:0000313" key="6">
    <source>
        <dbReference type="EMBL" id="PNT95683.1"/>
    </source>
</evidence>
<accession>A0A2K2F182</accession>
<name>A0A2K2F182_9CLOT</name>
<dbReference type="InterPro" id="IPR000843">
    <property type="entry name" value="HTH_LacI"/>
</dbReference>
<dbReference type="InterPro" id="IPR028082">
    <property type="entry name" value="Peripla_BP_I"/>
</dbReference>
<organism evidence="6 7">
    <name type="scientific">Clostridium thermosuccinogenes</name>
    <dbReference type="NCBI Taxonomy" id="84032"/>
    <lineage>
        <taxon>Bacteria</taxon>
        <taxon>Bacillati</taxon>
        <taxon>Bacillota</taxon>
        <taxon>Clostridia</taxon>
        <taxon>Eubacteriales</taxon>
        <taxon>Clostridiaceae</taxon>
        <taxon>Clostridium</taxon>
    </lineage>
</organism>
<dbReference type="SUPFAM" id="SSF53822">
    <property type="entry name" value="Periplasmic binding protein-like I"/>
    <property type="match status" value="1"/>
</dbReference>
<sequence length="331" mass="36936">MVTLKDIAREAGVSVMTVSRVVNGQHSKVSEENVRKIQEIIKKRGYVPNSTARSLSSKASNIISVIVQGSENEFKKSQYNAAMVGEIVPYVQERGYFLMLHFINKYDDITQRLRTWNARGAIFIGTFDQDVQKIQQDNTIPLVFTDSYSQVRQITNVGIDDYKGGALAAKHFIEKGHRSFVYVGDYMASSVVQQRLKGFKDTLEAFGFSLGPKHILDAYAIKEPARTICSFKEPVTAIFASSDSLAASIINEMRDLGKNLPEDYSIIGFDGFPLGGLIVPRLTTIYQDIAKKARIAVDIVFRHIEDPSSPAENVVLDVQLMERESVKDLNA</sequence>
<evidence type="ECO:0000313" key="7">
    <source>
        <dbReference type="Proteomes" id="UP000236151"/>
    </source>
</evidence>
<dbReference type="AlphaFoldDB" id="A0A2K2F182"/>
<dbReference type="PANTHER" id="PTHR30146">
    <property type="entry name" value="LACI-RELATED TRANSCRIPTIONAL REPRESSOR"/>
    <property type="match status" value="1"/>
</dbReference>